<evidence type="ECO:0000256" key="9">
    <source>
        <dbReference type="ARBA" id="ARBA00040743"/>
    </source>
</evidence>
<feature type="domain" description="PpiC" evidence="14">
    <location>
        <begin position="267"/>
        <end position="362"/>
    </location>
</feature>
<feature type="transmembrane region" description="Helical" evidence="13">
    <location>
        <begin position="12"/>
        <end position="30"/>
    </location>
</feature>
<organism evidence="15 16">
    <name type="scientific">Halopseudomonas phragmitis</name>
    <dbReference type="NCBI Taxonomy" id="1931241"/>
    <lineage>
        <taxon>Bacteria</taxon>
        <taxon>Pseudomonadati</taxon>
        <taxon>Pseudomonadota</taxon>
        <taxon>Gammaproteobacteria</taxon>
        <taxon>Pseudomonadales</taxon>
        <taxon>Pseudomonadaceae</taxon>
        <taxon>Halopseudomonas</taxon>
    </lineage>
</organism>
<dbReference type="PANTHER" id="PTHR47529">
    <property type="entry name" value="PEPTIDYL-PROLYL CIS-TRANS ISOMERASE D"/>
    <property type="match status" value="1"/>
</dbReference>
<keyword evidence="12" id="KW-0175">Coiled coil</keyword>
<dbReference type="Gene3D" id="3.10.50.40">
    <property type="match status" value="1"/>
</dbReference>
<evidence type="ECO:0000256" key="4">
    <source>
        <dbReference type="ARBA" id="ARBA00022692"/>
    </source>
</evidence>
<protein>
    <recommendedName>
        <fullName evidence="9">Periplasmic chaperone PpiD</fullName>
    </recommendedName>
    <alternativeName>
        <fullName evidence="10">Periplasmic folding chaperone</fullName>
    </alternativeName>
</protein>
<evidence type="ECO:0000313" key="15">
    <source>
        <dbReference type="EMBL" id="AQZ95481.1"/>
    </source>
</evidence>
<dbReference type="SUPFAM" id="SSF54534">
    <property type="entry name" value="FKBP-like"/>
    <property type="match status" value="1"/>
</dbReference>
<gene>
    <name evidence="15" type="ORF">BVH74_12290</name>
</gene>
<feature type="coiled-coil region" evidence="12">
    <location>
        <begin position="368"/>
        <end position="404"/>
    </location>
</feature>
<dbReference type="InterPro" id="IPR027304">
    <property type="entry name" value="Trigger_fact/SurA_dom_sf"/>
</dbReference>
<keyword evidence="11" id="KW-0413">Isomerase</keyword>
<keyword evidence="2" id="KW-1003">Cell membrane</keyword>
<keyword evidence="6 13" id="KW-0472">Membrane</keyword>
<dbReference type="GO" id="GO:0003755">
    <property type="term" value="F:peptidyl-prolyl cis-trans isomerase activity"/>
    <property type="evidence" value="ECO:0007669"/>
    <property type="project" value="UniProtKB-KW"/>
</dbReference>
<dbReference type="Proteomes" id="UP000243488">
    <property type="component" value="Chromosome"/>
</dbReference>
<evidence type="ECO:0000256" key="7">
    <source>
        <dbReference type="ARBA" id="ARBA00023186"/>
    </source>
</evidence>
<accession>A0A1V0B6G4</accession>
<evidence type="ECO:0000256" key="10">
    <source>
        <dbReference type="ARBA" id="ARBA00042775"/>
    </source>
</evidence>
<dbReference type="InterPro" id="IPR046357">
    <property type="entry name" value="PPIase_dom_sf"/>
</dbReference>
<keyword evidence="5 13" id="KW-1133">Transmembrane helix</keyword>
<keyword evidence="16" id="KW-1185">Reference proteome</keyword>
<evidence type="ECO:0000256" key="11">
    <source>
        <dbReference type="PROSITE-ProRule" id="PRU00278"/>
    </source>
</evidence>
<reference evidence="15 16" key="1">
    <citation type="submission" date="2017-03" db="EMBL/GenBank/DDBJ databases">
        <title>Complete genome sequence of the novel DNRA strain Pseudomonas sp. S-6-2 isolated from Chinese polluted river sediment. Journal of Biotechnology.</title>
        <authorList>
            <person name="Li J."/>
            <person name="Xiang F."/>
            <person name="Wang L."/>
            <person name="Xi L."/>
            <person name="Liu J."/>
        </authorList>
    </citation>
    <scope>NUCLEOTIDE SEQUENCE [LARGE SCALE GENOMIC DNA]</scope>
    <source>
        <strain evidence="15 16">S-6-2</strain>
    </source>
</reference>
<name>A0A1V0B6G4_9GAMM</name>
<dbReference type="InterPro" id="IPR052029">
    <property type="entry name" value="PpiD_chaperone"/>
</dbReference>
<dbReference type="PROSITE" id="PS50198">
    <property type="entry name" value="PPIC_PPIASE_2"/>
    <property type="match status" value="1"/>
</dbReference>
<evidence type="ECO:0000256" key="12">
    <source>
        <dbReference type="SAM" id="Coils"/>
    </source>
</evidence>
<dbReference type="PROSITE" id="PS01096">
    <property type="entry name" value="PPIC_PPIASE_1"/>
    <property type="match status" value="1"/>
</dbReference>
<keyword evidence="4 13" id="KW-0812">Transmembrane</keyword>
<evidence type="ECO:0000256" key="3">
    <source>
        <dbReference type="ARBA" id="ARBA00022519"/>
    </source>
</evidence>
<evidence type="ECO:0000256" key="6">
    <source>
        <dbReference type="ARBA" id="ARBA00023136"/>
    </source>
</evidence>
<dbReference type="Pfam" id="PF00639">
    <property type="entry name" value="Rotamase"/>
    <property type="match status" value="1"/>
</dbReference>
<dbReference type="KEGG" id="ppha:BVH74_12290"/>
<comment type="subcellular location">
    <subcellularLocation>
        <location evidence="1">Cell inner membrane</location>
        <topology evidence="1">Single-pass type II membrane protein</topology>
        <orientation evidence="1">Periplasmic side</orientation>
    </subcellularLocation>
</comment>
<dbReference type="EMBL" id="CP020100">
    <property type="protein sequence ID" value="AQZ95481.1"/>
    <property type="molecule type" value="Genomic_DNA"/>
</dbReference>
<keyword evidence="3" id="KW-0997">Cell inner membrane</keyword>
<proteinExistence type="inferred from homology"/>
<dbReference type="InterPro" id="IPR023058">
    <property type="entry name" value="PPIase_PpiC_CS"/>
</dbReference>
<evidence type="ECO:0000256" key="8">
    <source>
        <dbReference type="ARBA" id="ARBA00038408"/>
    </source>
</evidence>
<dbReference type="PANTHER" id="PTHR47529:SF1">
    <property type="entry name" value="PERIPLASMIC CHAPERONE PPID"/>
    <property type="match status" value="1"/>
</dbReference>
<dbReference type="Gene3D" id="1.10.4030.10">
    <property type="entry name" value="Porin chaperone SurA, peptide-binding domain"/>
    <property type="match status" value="1"/>
</dbReference>
<dbReference type="AlphaFoldDB" id="A0A1V0B6G4"/>
<dbReference type="RefSeq" id="WP_080050349.1">
    <property type="nucleotide sequence ID" value="NZ_JBHUED010000001.1"/>
</dbReference>
<dbReference type="GO" id="GO:0005886">
    <property type="term" value="C:plasma membrane"/>
    <property type="evidence" value="ECO:0007669"/>
    <property type="project" value="UniProtKB-SubCell"/>
</dbReference>
<evidence type="ECO:0000256" key="13">
    <source>
        <dbReference type="SAM" id="Phobius"/>
    </source>
</evidence>
<evidence type="ECO:0000256" key="5">
    <source>
        <dbReference type="ARBA" id="ARBA00022989"/>
    </source>
</evidence>
<evidence type="ECO:0000256" key="2">
    <source>
        <dbReference type="ARBA" id="ARBA00022475"/>
    </source>
</evidence>
<dbReference type="SUPFAM" id="SSF109998">
    <property type="entry name" value="Triger factor/SurA peptide-binding domain-like"/>
    <property type="match status" value="1"/>
</dbReference>
<dbReference type="Pfam" id="PF13624">
    <property type="entry name" value="SurA_N_3"/>
    <property type="match status" value="1"/>
</dbReference>
<evidence type="ECO:0000256" key="1">
    <source>
        <dbReference type="ARBA" id="ARBA00004382"/>
    </source>
</evidence>
<evidence type="ECO:0000259" key="14">
    <source>
        <dbReference type="PROSITE" id="PS50198"/>
    </source>
</evidence>
<comment type="similarity">
    <text evidence="8">Belongs to the PpiD chaperone family.</text>
</comment>
<evidence type="ECO:0000313" key="16">
    <source>
        <dbReference type="Proteomes" id="UP000243488"/>
    </source>
</evidence>
<keyword evidence="7" id="KW-0143">Chaperone</keyword>
<sequence length="629" mass="69694">MLQRMRDNAQSWVAKVIVGVIVLIFALTGWESISRFTSNEQKAAEVNGTVISRMELEQAVSLQRRQLIQQIQQMGNDAFDPSMIDEQRLRTSVLEGLIERALLIKGATDARFNVSEAMIDQLILATPDFQVGGQFDANRFDVVIRNMGMSSRLAFRDMVRQELLIAQLRNGFEATAFATPAERLHLARLEKQTRDFAVIELEANLDAVEIQDEDIQAYYTANQARFMTPEQVVIESLTLSRSGFFDRVSIDEAAVEGLYQREVGNLAEQRRVAHILIESTGEEGRVRIEAARERLEAGEDFATVAREVSEDPGSANDGGDLGYVVRGSFDQAFDDALFALNEGEVSEPVQTSFGYHLIKLTAIQAPDVPSLESMRDSLEQELKAEQAERLFVEASQELANLAYESPDLVEPARALGLDVVTTGPVSRNGGEGITSSPRVMAAAFDEDVLLDKRNSPLIELDADTAVVVRVKEHLRPEQRPLDEVRDEIADLLRYERAVAGAEQQAAELVGGLRSRDLDGEAVAAQVGSQWQTHEAVSRASTEVAQGLLREVFALARPSEAEPSYGHFRRPDGGQWIVRLTGVATPEALESEAESPLYQRFIAGQSGEQDFAAVQERLRETADIERYIGR</sequence>
<dbReference type="InterPro" id="IPR000297">
    <property type="entry name" value="PPIase_PpiC"/>
</dbReference>
<dbReference type="STRING" id="1931241.BVH74_12290"/>
<keyword evidence="11" id="KW-0697">Rotamase</keyword>